<dbReference type="PANTHER" id="PTHR21646">
    <property type="entry name" value="UBIQUITIN CARBOXYL-TERMINAL HYDROLASE"/>
    <property type="match status" value="1"/>
</dbReference>
<dbReference type="InterPro" id="IPR050185">
    <property type="entry name" value="Ub_carboxyl-term_hydrolase"/>
</dbReference>
<protein>
    <recommendedName>
        <fullName evidence="2">ubiquitinyl hydrolase 1</fullName>
        <ecNumber evidence="2">3.4.19.12</ecNumber>
    </recommendedName>
</protein>
<proteinExistence type="predicted"/>
<keyword evidence="6" id="KW-1185">Reference proteome</keyword>
<dbReference type="PANTHER" id="PTHR21646:SF46">
    <property type="entry name" value="UBIQUITIN CARBOXYL-TERMINAL HYDROLASE"/>
    <property type="match status" value="1"/>
</dbReference>
<organism evidence="5 6">
    <name type="scientific">Cichlidogyrus casuarinus</name>
    <dbReference type="NCBI Taxonomy" id="1844966"/>
    <lineage>
        <taxon>Eukaryota</taxon>
        <taxon>Metazoa</taxon>
        <taxon>Spiralia</taxon>
        <taxon>Lophotrochozoa</taxon>
        <taxon>Platyhelminthes</taxon>
        <taxon>Monogenea</taxon>
        <taxon>Monopisthocotylea</taxon>
        <taxon>Dactylogyridea</taxon>
        <taxon>Ancyrocephalidae</taxon>
        <taxon>Cichlidogyrus</taxon>
    </lineage>
</organism>
<dbReference type="CDD" id="cd02674">
    <property type="entry name" value="Peptidase_C19R"/>
    <property type="match status" value="1"/>
</dbReference>
<dbReference type="Pfam" id="PF00443">
    <property type="entry name" value="UCH"/>
    <property type="match status" value="1"/>
</dbReference>
<dbReference type="PROSITE" id="PS00973">
    <property type="entry name" value="USP_2"/>
    <property type="match status" value="1"/>
</dbReference>
<reference evidence="5 6" key="1">
    <citation type="submission" date="2024-11" db="EMBL/GenBank/DDBJ databases">
        <title>Adaptive evolution of stress response genes in parasites aligns with host niche diversity.</title>
        <authorList>
            <person name="Hahn C."/>
            <person name="Resl P."/>
        </authorList>
    </citation>
    <scope>NUCLEOTIDE SEQUENCE [LARGE SCALE GENOMIC DNA]</scope>
    <source>
        <strain evidence="5">EGGRZ-B1_66</strain>
        <tissue evidence="5">Body</tissue>
    </source>
</reference>
<dbReference type="PROSITE" id="PS50235">
    <property type="entry name" value="USP_3"/>
    <property type="match status" value="1"/>
</dbReference>
<dbReference type="SUPFAM" id="SSF54001">
    <property type="entry name" value="Cysteine proteinases"/>
    <property type="match status" value="1"/>
</dbReference>
<dbReference type="InterPro" id="IPR038765">
    <property type="entry name" value="Papain-like_cys_pep_sf"/>
</dbReference>
<dbReference type="Proteomes" id="UP001626550">
    <property type="component" value="Unassembled WGS sequence"/>
</dbReference>
<name>A0ABD2PZM5_9PLAT</name>
<keyword evidence="5" id="KW-0378">Hydrolase</keyword>
<evidence type="ECO:0000256" key="1">
    <source>
        <dbReference type="ARBA" id="ARBA00000707"/>
    </source>
</evidence>
<gene>
    <name evidence="5" type="primary">USP8_2</name>
    <name evidence="5" type="ORF">Ciccas_008735</name>
</gene>
<evidence type="ECO:0000259" key="4">
    <source>
        <dbReference type="PROSITE" id="PS50235"/>
    </source>
</evidence>
<sequence length="309" mass="35571">MRFFSSDFAVHINTQNTFGGMRGEIAKEFGLVMNGLWTSGWEHLSPAKFKSQFGRFQKMFSGSDQQDSLEFLIFILDGLHEDLNTARLPGKQKPSEKKSSDQLDAENENMRNQLRAQDSWNFHKSFNESIIVELFQGQLHSTVICETCNFNSTTFDTFMYLSLPIPGKSSKCSLHDCLNEFLSKEVLIGVWMCPTCKTTRNATKRTTIWRLPPYLLIHFKRFSFTEIKNEKICTIIDFPITLDLTTKVEHKLNHSYDYSLYAVSNHSGNLDSGHYTATCKWNQEWHKFDDEVVQKISQNQIVVSSGRSA</sequence>
<dbReference type="EC" id="3.4.19.12" evidence="2"/>
<comment type="caution">
    <text evidence="5">The sequence shown here is derived from an EMBL/GenBank/DDBJ whole genome shotgun (WGS) entry which is preliminary data.</text>
</comment>
<accession>A0ABD2PZM5</accession>
<dbReference type="Gene3D" id="3.90.70.10">
    <property type="entry name" value="Cysteine proteinases"/>
    <property type="match status" value="1"/>
</dbReference>
<evidence type="ECO:0000313" key="5">
    <source>
        <dbReference type="EMBL" id="KAL3312670.1"/>
    </source>
</evidence>
<dbReference type="EMBL" id="JBJKFK010001604">
    <property type="protein sequence ID" value="KAL3312670.1"/>
    <property type="molecule type" value="Genomic_DNA"/>
</dbReference>
<dbReference type="InterPro" id="IPR001394">
    <property type="entry name" value="Peptidase_C19_UCH"/>
</dbReference>
<dbReference type="InterPro" id="IPR018200">
    <property type="entry name" value="USP_CS"/>
</dbReference>
<evidence type="ECO:0000313" key="6">
    <source>
        <dbReference type="Proteomes" id="UP001626550"/>
    </source>
</evidence>
<dbReference type="AlphaFoldDB" id="A0ABD2PZM5"/>
<feature type="domain" description="USP" evidence="4">
    <location>
        <begin position="1"/>
        <end position="309"/>
    </location>
</feature>
<evidence type="ECO:0000256" key="3">
    <source>
        <dbReference type="SAM" id="MobiDB-lite"/>
    </source>
</evidence>
<comment type="catalytic activity">
    <reaction evidence="1">
        <text>Thiol-dependent hydrolysis of ester, thioester, amide, peptide and isopeptide bonds formed by the C-terminal Gly of ubiquitin (a 76-residue protein attached to proteins as an intracellular targeting signal).</text>
        <dbReference type="EC" id="3.4.19.12"/>
    </reaction>
</comment>
<evidence type="ECO:0000256" key="2">
    <source>
        <dbReference type="ARBA" id="ARBA00012759"/>
    </source>
</evidence>
<dbReference type="InterPro" id="IPR028889">
    <property type="entry name" value="USP"/>
</dbReference>
<feature type="region of interest" description="Disordered" evidence="3">
    <location>
        <begin position="86"/>
        <end position="107"/>
    </location>
</feature>
<dbReference type="GO" id="GO:0004843">
    <property type="term" value="F:cysteine-type deubiquitinase activity"/>
    <property type="evidence" value="ECO:0007669"/>
    <property type="project" value="UniProtKB-EC"/>
</dbReference>